<feature type="non-terminal residue" evidence="1">
    <location>
        <position position="90"/>
    </location>
</feature>
<accession>X1CTE0</accession>
<proteinExistence type="predicted"/>
<sequence length="90" mass="9945">MSVEIKQLEYRRAIAPLTGARITRVAPITGKITSLIAHFPAGCNQLVSLRFGIERAGKGQVFPSPSETYLALDDWTKEFALNELIEKGDQ</sequence>
<evidence type="ECO:0000313" key="1">
    <source>
        <dbReference type="EMBL" id="GAH11052.1"/>
    </source>
</evidence>
<protein>
    <submittedName>
        <fullName evidence="1">Uncharacterized protein</fullName>
    </submittedName>
</protein>
<reference evidence="1" key="1">
    <citation type="journal article" date="2014" name="Front. Microbiol.">
        <title>High frequency of phylogenetically diverse reductive dehalogenase-homologous genes in deep subseafloor sedimentary metagenomes.</title>
        <authorList>
            <person name="Kawai M."/>
            <person name="Futagami T."/>
            <person name="Toyoda A."/>
            <person name="Takaki Y."/>
            <person name="Nishi S."/>
            <person name="Hori S."/>
            <person name="Arai W."/>
            <person name="Tsubouchi T."/>
            <person name="Morono Y."/>
            <person name="Uchiyama I."/>
            <person name="Ito T."/>
            <person name="Fujiyama A."/>
            <person name="Inagaki F."/>
            <person name="Takami H."/>
        </authorList>
    </citation>
    <scope>NUCLEOTIDE SEQUENCE</scope>
    <source>
        <strain evidence="1">Expedition CK06-06</strain>
    </source>
</reference>
<gene>
    <name evidence="1" type="ORF">S01H4_56071</name>
</gene>
<organism evidence="1">
    <name type="scientific">marine sediment metagenome</name>
    <dbReference type="NCBI Taxonomy" id="412755"/>
    <lineage>
        <taxon>unclassified sequences</taxon>
        <taxon>metagenomes</taxon>
        <taxon>ecological metagenomes</taxon>
    </lineage>
</organism>
<dbReference type="EMBL" id="BART01032448">
    <property type="protein sequence ID" value="GAH11052.1"/>
    <property type="molecule type" value="Genomic_DNA"/>
</dbReference>
<name>X1CTE0_9ZZZZ</name>
<comment type="caution">
    <text evidence="1">The sequence shown here is derived from an EMBL/GenBank/DDBJ whole genome shotgun (WGS) entry which is preliminary data.</text>
</comment>
<dbReference type="AlphaFoldDB" id="X1CTE0"/>